<dbReference type="OrthoDB" id="7067967at2"/>
<evidence type="ECO:0000313" key="1">
    <source>
        <dbReference type="EMBL" id="SUX20813.1"/>
    </source>
</evidence>
<sequence>MNDTKPASVNEGFSSTQMRGYAVFKALFGHEQNGISCQQLAERFDTGRAVMLRDLQTLAAAGLAEQLPNKNWRIAPEYGREAVKIFHAVQAAQDRIAETMRRYGMN</sequence>
<dbReference type="AlphaFoldDB" id="A0A381E3K0"/>
<keyword evidence="2" id="KW-1185">Reference proteome</keyword>
<accession>A0A381E3K0</accession>
<dbReference type="InterPro" id="IPR036390">
    <property type="entry name" value="WH_DNA-bd_sf"/>
</dbReference>
<dbReference type="RefSeq" id="WP_115611105.1">
    <property type="nucleotide sequence ID" value="NZ_JBHLZC010000001.1"/>
</dbReference>
<gene>
    <name evidence="1" type="ORF">NCTC13294_00840</name>
</gene>
<reference evidence="1 2" key="1">
    <citation type="submission" date="2018-06" db="EMBL/GenBank/DDBJ databases">
        <authorList>
            <consortium name="Pathogen Informatics"/>
            <person name="Doyle S."/>
        </authorList>
    </citation>
    <scope>NUCLEOTIDE SEQUENCE [LARGE SCALE GENOMIC DNA]</scope>
    <source>
        <strain evidence="1 2">NCTC13294</strain>
    </source>
</reference>
<dbReference type="SUPFAM" id="SSF46785">
    <property type="entry name" value="Winged helix' DNA-binding domain"/>
    <property type="match status" value="1"/>
</dbReference>
<dbReference type="Gene3D" id="1.10.10.10">
    <property type="entry name" value="Winged helix-like DNA-binding domain superfamily/Winged helix DNA-binding domain"/>
    <property type="match status" value="1"/>
</dbReference>
<dbReference type="Proteomes" id="UP000254572">
    <property type="component" value="Unassembled WGS sequence"/>
</dbReference>
<dbReference type="EMBL" id="UFUW01000001">
    <property type="protein sequence ID" value="SUX20813.1"/>
    <property type="molecule type" value="Genomic_DNA"/>
</dbReference>
<dbReference type="InterPro" id="IPR036388">
    <property type="entry name" value="WH-like_DNA-bd_sf"/>
</dbReference>
<name>A0A381E3K0_9GAMM</name>
<evidence type="ECO:0000313" key="2">
    <source>
        <dbReference type="Proteomes" id="UP000254572"/>
    </source>
</evidence>
<protein>
    <submittedName>
        <fullName evidence="1">Uncharacterized protein</fullName>
    </submittedName>
</protein>
<organism evidence="1 2">
    <name type="scientific">Cardiobacterium valvarum</name>
    <dbReference type="NCBI Taxonomy" id="194702"/>
    <lineage>
        <taxon>Bacteria</taxon>
        <taxon>Pseudomonadati</taxon>
        <taxon>Pseudomonadota</taxon>
        <taxon>Gammaproteobacteria</taxon>
        <taxon>Cardiobacteriales</taxon>
        <taxon>Cardiobacteriaceae</taxon>
        <taxon>Cardiobacterium</taxon>
    </lineage>
</organism>
<proteinExistence type="predicted"/>